<protein>
    <submittedName>
        <fullName evidence="2">Uncharacterized protein</fullName>
    </submittedName>
</protein>
<evidence type="ECO:0000256" key="1">
    <source>
        <dbReference type="SAM" id="MobiDB-lite"/>
    </source>
</evidence>
<dbReference type="EMBL" id="ML992678">
    <property type="protein sequence ID" value="KAF2211067.1"/>
    <property type="molecule type" value="Genomic_DNA"/>
</dbReference>
<reference evidence="2" key="1">
    <citation type="journal article" date="2020" name="Stud. Mycol.">
        <title>101 Dothideomycetes genomes: a test case for predicting lifestyles and emergence of pathogens.</title>
        <authorList>
            <person name="Haridas S."/>
            <person name="Albert R."/>
            <person name="Binder M."/>
            <person name="Bloem J."/>
            <person name="Labutti K."/>
            <person name="Salamov A."/>
            <person name="Andreopoulos B."/>
            <person name="Baker S."/>
            <person name="Barry K."/>
            <person name="Bills G."/>
            <person name="Bluhm B."/>
            <person name="Cannon C."/>
            <person name="Castanera R."/>
            <person name="Culley D."/>
            <person name="Daum C."/>
            <person name="Ezra D."/>
            <person name="Gonzalez J."/>
            <person name="Henrissat B."/>
            <person name="Kuo A."/>
            <person name="Liang C."/>
            <person name="Lipzen A."/>
            <person name="Lutzoni F."/>
            <person name="Magnuson J."/>
            <person name="Mondo S."/>
            <person name="Nolan M."/>
            <person name="Ohm R."/>
            <person name="Pangilinan J."/>
            <person name="Park H.-J."/>
            <person name="Ramirez L."/>
            <person name="Alfaro M."/>
            <person name="Sun H."/>
            <person name="Tritt A."/>
            <person name="Yoshinaga Y."/>
            <person name="Zwiers L.-H."/>
            <person name="Turgeon B."/>
            <person name="Goodwin S."/>
            <person name="Spatafora J."/>
            <person name="Crous P."/>
            <person name="Grigoriev I."/>
        </authorList>
    </citation>
    <scope>NUCLEOTIDE SEQUENCE</scope>
    <source>
        <strain evidence="2">SCOH1-5</strain>
    </source>
</reference>
<name>A0A6A6FCF0_9PEZI</name>
<keyword evidence="3" id="KW-1185">Reference proteome</keyword>
<feature type="region of interest" description="Disordered" evidence="1">
    <location>
        <begin position="29"/>
        <end position="49"/>
    </location>
</feature>
<dbReference type="AlphaFoldDB" id="A0A6A6FCF0"/>
<gene>
    <name evidence="2" type="ORF">CERZMDRAFT_85634</name>
</gene>
<organism evidence="2 3">
    <name type="scientific">Cercospora zeae-maydis SCOH1-5</name>
    <dbReference type="NCBI Taxonomy" id="717836"/>
    <lineage>
        <taxon>Eukaryota</taxon>
        <taxon>Fungi</taxon>
        <taxon>Dikarya</taxon>
        <taxon>Ascomycota</taxon>
        <taxon>Pezizomycotina</taxon>
        <taxon>Dothideomycetes</taxon>
        <taxon>Dothideomycetidae</taxon>
        <taxon>Mycosphaerellales</taxon>
        <taxon>Mycosphaerellaceae</taxon>
        <taxon>Cercospora</taxon>
    </lineage>
</organism>
<evidence type="ECO:0000313" key="3">
    <source>
        <dbReference type="Proteomes" id="UP000799539"/>
    </source>
</evidence>
<accession>A0A6A6FCF0</accession>
<dbReference type="Proteomes" id="UP000799539">
    <property type="component" value="Unassembled WGS sequence"/>
</dbReference>
<evidence type="ECO:0000313" key="2">
    <source>
        <dbReference type="EMBL" id="KAF2211067.1"/>
    </source>
</evidence>
<sequence length="195" mass="21707">MVPRSGVYVVCTVSLSALRLNGQWARGPRRCTSLRSSPEANEEEHEHGNWKIDHDVEARSINAVQIGDWQNQARSWTVGRAGRFPTRTQFNYARLWWPNQFCTTPSGASTPGNTMAGTEICGTCTGYTTTALTMTSGTPTGQRKTGIAGTTGARRVWCATWLFESIDAIQRRRERTTVTNRMTMALMLTTMRNAI</sequence>
<proteinExistence type="predicted"/>